<organism evidence="1 2">
    <name type="scientific">Laribacter hongkongensis</name>
    <dbReference type="NCBI Taxonomy" id="168471"/>
    <lineage>
        <taxon>Bacteria</taxon>
        <taxon>Pseudomonadati</taxon>
        <taxon>Pseudomonadota</taxon>
        <taxon>Betaproteobacteria</taxon>
        <taxon>Neisseriales</taxon>
        <taxon>Aquaspirillaceae</taxon>
        <taxon>Laribacter</taxon>
    </lineage>
</organism>
<gene>
    <name evidence="1" type="ORF">LH440_13705</name>
</gene>
<name>A0ABD4STJ8_9NEIS</name>
<accession>A0ABD4STJ8</accession>
<evidence type="ECO:0000313" key="1">
    <source>
        <dbReference type="EMBL" id="MCG9026938.1"/>
    </source>
</evidence>
<dbReference type="EMBL" id="JAJAXM010000031">
    <property type="protein sequence ID" value="MCG9026938.1"/>
    <property type="molecule type" value="Genomic_DNA"/>
</dbReference>
<proteinExistence type="predicted"/>
<evidence type="ECO:0008006" key="3">
    <source>
        <dbReference type="Google" id="ProtNLM"/>
    </source>
</evidence>
<protein>
    <recommendedName>
        <fullName evidence="3">Transposase</fullName>
    </recommendedName>
</protein>
<sequence>MNIRSIKAGFDDSHIQFNPDDRFNAMLATYMISKLFYELTNWLDEICIARTRHNPNP</sequence>
<dbReference type="RefSeq" id="WP_239894408.1">
    <property type="nucleotide sequence ID" value="NZ_JAJAXM010000031.1"/>
</dbReference>
<evidence type="ECO:0000313" key="2">
    <source>
        <dbReference type="Proteomes" id="UP001200247"/>
    </source>
</evidence>
<reference evidence="1 2" key="1">
    <citation type="submission" date="2021-10" db="EMBL/GenBank/DDBJ databases">
        <title>Whole-genome sequencing analysis of Laribacter hongkongensis: virulence gene profiles, carbohydrate-active enzyme prediction, and antimicrobial resistance characterization.</title>
        <authorList>
            <person name="Yuan P."/>
            <person name="Zhan Y."/>
            <person name="Chen D."/>
        </authorList>
    </citation>
    <scope>NUCLEOTIDE SEQUENCE [LARGE SCALE GENOMIC DNA]</scope>
    <source>
        <strain evidence="1 2">W67</strain>
    </source>
</reference>
<comment type="caution">
    <text evidence="1">The sequence shown here is derived from an EMBL/GenBank/DDBJ whole genome shotgun (WGS) entry which is preliminary data.</text>
</comment>
<dbReference type="AlphaFoldDB" id="A0ABD4STJ8"/>
<dbReference type="Proteomes" id="UP001200247">
    <property type="component" value="Unassembled WGS sequence"/>
</dbReference>